<evidence type="ECO:0000313" key="1">
    <source>
        <dbReference type="EMBL" id="AFK41676.1"/>
    </source>
</evidence>
<dbReference type="EMBL" id="BT141882">
    <property type="protein sequence ID" value="AFK41676.1"/>
    <property type="molecule type" value="mRNA"/>
</dbReference>
<sequence>MFKEYDNTIVFKSLQAHPMVDVNFVKKERKKSQVIYGRRPIEVMYCSLSHTL</sequence>
<protein>
    <submittedName>
        <fullName evidence="1">Uncharacterized protein</fullName>
    </submittedName>
</protein>
<name>I3SN34_MEDTR</name>
<accession>I3SN34</accession>
<organism evidence="1">
    <name type="scientific">Medicago truncatula</name>
    <name type="common">Barrel medic</name>
    <name type="synonym">Medicago tribuloides</name>
    <dbReference type="NCBI Taxonomy" id="3880"/>
    <lineage>
        <taxon>Eukaryota</taxon>
        <taxon>Viridiplantae</taxon>
        <taxon>Streptophyta</taxon>
        <taxon>Embryophyta</taxon>
        <taxon>Tracheophyta</taxon>
        <taxon>Spermatophyta</taxon>
        <taxon>Magnoliopsida</taxon>
        <taxon>eudicotyledons</taxon>
        <taxon>Gunneridae</taxon>
        <taxon>Pentapetalae</taxon>
        <taxon>rosids</taxon>
        <taxon>fabids</taxon>
        <taxon>Fabales</taxon>
        <taxon>Fabaceae</taxon>
        <taxon>Papilionoideae</taxon>
        <taxon>50 kb inversion clade</taxon>
        <taxon>NPAAA clade</taxon>
        <taxon>Hologalegina</taxon>
        <taxon>IRL clade</taxon>
        <taxon>Trifolieae</taxon>
        <taxon>Medicago</taxon>
    </lineage>
</organism>
<reference evidence="1" key="1">
    <citation type="submission" date="2012-05" db="EMBL/GenBank/DDBJ databases">
        <authorList>
            <person name="Krishnakumar V."/>
            <person name="Cheung F."/>
            <person name="Xiao Y."/>
            <person name="Chan A."/>
            <person name="Moskal W.A."/>
            <person name="Town C.D."/>
        </authorList>
    </citation>
    <scope>NUCLEOTIDE SEQUENCE</scope>
</reference>
<dbReference type="AlphaFoldDB" id="I3SN34"/>
<proteinExistence type="evidence at transcript level"/>